<evidence type="ECO:0000313" key="2">
    <source>
        <dbReference type="EMBL" id="KKN88467.1"/>
    </source>
</evidence>
<evidence type="ECO:0000256" key="1">
    <source>
        <dbReference type="SAM" id="Phobius"/>
    </source>
</evidence>
<name>A0A0F9ULY6_9ZZZZ</name>
<dbReference type="InterPro" id="IPR011989">
    <property type="entry name" value="ARM-like"/>
</dbReference>
<comment type="caution">
    <text evidence="2">The sequence shown here is derived from an EMBL/GenBank/DDBJ whole genome shotgun (WGS) entry which is preliminary data.</text>
</comment>
<organism evidence="2">
    <name type="scientific">marine sediment metagenome</name>
    <dbReference type="NCBI Taxonomy" id="412755"/>
    <lineage>
        <taxon>unclassified sequences</taxon>
        <taxon>metagenomes</taxon>
        <taxon>ecological metagenomes</taxon>
    </lineage>
</organism>
<accession>A0A0F9ULY6</accession>
<protein>
    <recommendedName>
        <fullName evidence="3">Transporter</fullName>
    </recommendedName>
</protein>
<evidence type="ECO:0008006" key="3">
    <source>
        <dbReference type="Google" id="ProtNLM"/>
    </source>
</evidence>
<sequence length="329" mass="37048">MISKWLFSGALAFELGSWASLTANPTMLDGLVFYIVPHAIACALLTGALWLLLPRRFKLPLPWPALLLFSLAFFIPVVGAIGTLFGLFIGLYLQRSRSEDGWQAIGVPQLPYKPIERWRSPLFNDGGLQDVLRLASDPEQRLAALMATRRMPGHESAPILKVALRDPEDDVRLLAYSMLDQQETRINQRIERLLDNLAEASSETRQPLHAGLARWYWELAYLGLAQGGVLEHVLGQAAQHAQAALKLQSTADLELLTGRIQMERNQLDEAQNHFMTAQRLGMSDEKLIPYLAELAFLRRDYAVVGQQLARLPENMLKRPPFAEAARYWI</sequence>
<keyword evidence="1" id="KW-1133">Transmembrane helix</keyword>
<feature type="transmembrane region" description="Helical" evidence="1">
    <location>
        <begin position="65"/>
        <end position="93"/>
    </location>
</feature>
<proteinExistence type="predicted"/>
<dbReference type="EMBL" id="LAZR01000128">
    <property type="protein sequence ID" value="KKN88467.1"/>
    <property type="molecule type" value="Genomic_DNA"/>
</dbReference>
<dbReference type="AlphaFoldDB" id="A0A0F9ULY6"/>
<gene>
    <name evidence="2" type="ORF">LCGC14_0247640</name>
</gene>
<feature type="transmembrane region" description="Helical" evidence="1">
    <location>
        <begin position="32"/>
        <end position="53"/>
    </location>
</feature>
<keyword evidence="1" id="KW-0812">Transmembrane</keyword>
<reference evidence="2" key="1">
    <citation type="journal article" date="2015" name="Nature">
        <title>Complex archaea that bridge the gap between prokaryotes and eukaryotes.</title>
        <authorList>
            <person name="Spang A."/>
            <person name="Saw J.H."/>
            <person name="Jorgensen S.L."/>
            <person name="Zaremba-Niedzwiedzka K."/>
            <person name="Martijn J."/>
            <person name="Lind A.E."/>
            <person name="van Eijk R."/>
            <person name="Schleper C."/>
            <person name="Guy L."/>
            <person name="Ettema T.J."/>
        </authorList>
    </citation>
    <scope>NUCLEOTIDE SEQUENCE</scope>
</reference>
<keyword evidence="1" id="KW-0472">Membrane</keyword>
<dbReference type="Gene3D" id="1.25.10.10">
    <property type="entry name" value="Leucine-rich Repeat Variant"/>
    <property type="match status" value="1"/>
</dbReference>